<evidence type="ECO:0000313" key="1">
    <source>
        <dbReference type="EMBL" id="NWE11123.1"/>
    </source>
</evidence>
<reference evidence="1 2" key="1">
    <citation type="submission" date="2020-04" db="EMBL/GenBank/DDBJ databases">
        <title>Molecular characterization of pseudomonads from Agaricus bisporus reveal novel blotch 2 pathogens in Western Europe.</title>
        <authorList>
            <person name="Taparia T."/>
            <person name="Krijger M."/>
            <person name="Haynes E."/>
            <person name="Elpinstone J.G."/>
            <person name="Noble R."/>
            <person name="Van Der Wolf J."/>
        </authorList>
    </citation>
    <scope>NUCLEOTIDE SEQUENCE [LARGE SCALE GENOMIC DNA]</scope>
    <source>
        <strain evidence="1 2">K7002</strain>
    </source>
</reference>
<comment type="caution">
    <text evidence="1">The sequence shown here is derived from an EMBL/GenBank/DDBJ whole genome shotgun (WGS) entry which is preliminary data.</text>
</comment>
<dbReference type="Proteomes" id="UP000563268">
    <property type="component" value="Unassembled WGS sequence"/>
</dbReference>
<gene>
    <name evidence="1" type="ORF">HX788_28870</name>
</gene>
<dbReference type="EMBL" id="JACARM010000088">
    <property type="protein sequence ID" value="NWE11123.1"/>
    <property type="molecule type" value="Genomic_DNA"/>
</dbReference>
<accession>A0A7Y8EAL4</accession>
<name>A0A7Y8EAL4_9PSED</name>
<organism evidence="1 2">
    <name type="scientific">Pseudomonas edaphica</name>
    <dbReference type="NCBI Taxonomy" id="2006980"/>
    <lineage>
        <taxon>Bacteria</taxon>
        <taxon>Pseudomonadati</taxon>
        <taxon>Pseudomonadota</taxon>
        <taxon>Gammaproteobacteria</taxon>
        <taxon>Pseudomonadales</taxon>
        <taxon>Pseudomonadaceae</taxon>
        <taxon>Pseudomonas</taxon>
    </lineage>
</organism>
<feature type="non-terminal residue" evidence="1">
    <location>
        <position position="1"/>
    </location>
</feature>
<sequence>STAFSQATFLQAISATFGYTAFLQTVRTIFGYVVALQAIRAAFSDNRVGKSVGSQYRESEAKQELAFHGGVLREL</sequence>
<dbReference type="AlphaFoldDB" id="A0A7Y8EAL4"/>
<proteinExistence type="predicted"/>
<protein>
    <submittedName>
        <fullName evidence="1">Uncharacterized protein</fullName>
    </submittedName>
</protein>
<evidence type="ECO:0000313" key="2">
    <source>
        <dbReference type="Proteomes" id="UP000563268"/>
    </source>
</evidence>